<dbReference type="Pfam" id="PF00899">
    <property type="entry name" value="ThiF"/>
    <property type="match status" value="1"/>
</dbReference>
<reference evidence="2" key="2">
    <citation type="submission" date="2021-04" db="EMBL/GenBank/DDBJ databases">
        <authorList>
            <person name="Gilroy R."/>
        </authorList>
    </citation>
    <scope>NUCLEOTIDE SEQUENCE</scope>
    <source>
        <strain evidence="2">CHK185-5351</strain>
    </source>
</reference>
<protein>
    <submittedName>
        <fullName evidence="2">ThiF family adenylyltransferase</fullName>
    </submittedName>
</protein>
<accession>A0A9D2NAZ3</accession>
<dbReference type="PANTHER" id="PTHR43267">
    <property type="entry name" value="TRNA THREONYLCARBAMOYLADENOSINE DEHYDRATASE"/>
    <property type="match status" value="1"/>
</dbReference>
<dbReference type="SUPFAM" id="SSF69572">
    <property type="entry name" value="Activating enzymes of the ubiquitin-like proteins"/>
    <property type="match status" value="1"/>
</dbReference>
<keyword evidence="2" id="KW-0808">Transferase</keyword>
<dbReference type="CDD" id="cd01483">
    <property type="entry name" value="E1_enzyme_family"/>
    <property type="match status" value="1"/>
</dbReference>
<dbReference type="PANTHER" id="PTHR43267:SF3">
    <property type="entry name" value="THIF PROTEIN"/>
    <property type="match status" value="1"/>
</dbReference>
<evidence type="ECO:0000313" key="2">
    <source>
        <dbReference type="EMBL" id="HJC14761.1"/>
    </source>
</evidence>
<organism evidence="2 3">
    <name type="scientific">Candidatus Fusicatenibacter intestinigallinarum</name>
    <dbReference type="NCBI Taxonomy" id="2838598"/>
    <lineage>
        <taxon>Bacteria</taxon>
        <taxon>Bacillati</taxon>
        <taxon>Bacillota</taxon>
        <taxon>Clostridia</taxon>
        <taxon>Lachnospirales</taxon>
        <taxon>Lachnospiraceae</taxon>
        <taxon>Fusicatenibacter</taxon>
    </lineage>
</organism>
<dbReference type="Proteomes" id="UP000823849">
    <property type="component" value="Unassembled WGS sequence"/>
</dbReference>
<dbReference type="GO" id="GO:0016779">
    <property type="term" value="F:nucleotidyltransferase activity"/>
    <property type="evidence" value="ECO:0007669"/>
    <property type="project" value="UniProtKB-KW"/>
</dbReference>
<dbReference type="InterPro" id="IPR000594">
    <property type="entry name" value="ThiF_NAD_FAD-bd"/>
</dbReference>
<sequence length="410" mass="46052">MESTQELFQMTEEEQADLAALLEASRPYTVLLPEEYRKKAYEGPLMGYYIENTKTFHVVLEQLMRIRKDCKVIGQAWKSGAQPEKDTGSGNEAFVAVTWEDGTAHAEVLHSEAPVQVEYYQLKKEVFSRNQGILEYDQMSSRQAVIAGVGSGGAFVALEFAKAGIGSLVLADDDRLAYHNICRHPCGIHDVGKYKVDAVAERIADINPACQVYIFRDKIQHVDPQEFENVLWKNSILLCCSDNRHAGYVCNELADRYHIPMVDAGCGPRASTGEIFYYKPDCGMPCYTCTYGEDHGVDYTNQAVRRAFYATESELEKLHFQPGMSLDIEQTAIFQTKLAIDLLMEGEPGYMPKLLPYVKQCTILVNDPVDREVNPYMRLFETGNKGQGPRPLEWKTGPAEKNPACSYCGT</sequence>
<keyword evidence="2" id="KW-0548">Nucleotidyltransferase</keyword>
<evidence type="ECO:0000313" key="3">
    <source>
        <dbReference type="Proteomes" id="UP000823849"/>
    </source>
</evidence>
<reference evidence="2" key="1">
    <citation type="journal article" date="2021" name="PeerJ">
        <title>Extensive microbial diversity within the chicken gut microbiome revealed by metagenomics and culture.</title>
        <authorList>
            <person name="Gilroy R."/>
            <person name="Ravi A."/>
            <person name="Getino M."/>
            <person name="Pursley I."/>
            <person name="Horton D.L."/>
            <person name="Alikhan N.F."/>
            <person name="Baker D."/>
            <person name="Gharbi K."/>
            <person name="Hall N."/>
            <person name="Watson M."/>
            <person name="Adriaenssens E.M."/>
            <person name="Foster-Nyarko E."/>
            <person name="Jarju S."/>
            <person name="Secka A."/>
            <person name="Antonio M."/>
            <person name="Oren A."/>
            <person name="Chaudhuri R.R."/>
            <person name="La Ragione R."/>
            <person name="Hildebrand F."/>
            <person name="Pallen M.J."/>
        </authorList>
    </citation>
    <scope>NUCLEOTIDE SEQUENCE</scope>
    <source>
        <strain evidence="2">CHK185-5351</strain>
    </source>
</reference>
<dbReference type="GO" id="GO:0061503">
    <property type="term" value="F:tRNA threonylcarbamoyladenosine dehydratase"/>
    <property type="evidence" value="ECO:0007669"/>
    <property type="project" value="TreeGrafter"/>
</dbReference>
<dbReference type="Gene3D" id="3.40.50.720">
    <property type="entry name" value="NAD(P)-binding Rossmann-like Domain"/>
    <property type="match status" value="1"/>
</dbReference>
<proteinExistence type="predicted"/>
<dbReference type="EMBL" id="DWWU01000012">
    <property type="protein sequence ID" value="HJC14761.1"/>
    <property type="molecule type" value="Genomic_DNA"/>
</dbReference>
<gene>
    <name evidence="2" type="ORF">H9705_02875</name>
</gene>
<dbReference type="InterPro" id="IPR045886">
    <property type="entry name" value="ThiF/MoeB/HesA"/>
</dbReference>
<dbReference type="AlphaFoldDB" id="A0A9D2NAZ3"/>
<dbReference type="InterPro" id="IPR035985">
    <property type="entry name" value="Ubiquitin-activating_enz"/>
</dbReference>
<evidence type="ECO:0000259" key="1">
    <source>
        <dbReference type="Pfam" id="PF00899"/>
    </source>
</evidence>
<feature type="domain" description="THIF-type NAD/FAD binding fold" evidence="1">
    <location>
        <begin position="135"/>
        <end position="295"/>
    </location>
</feature>
<comment type="caution">
    <text evidence="2">The sequence shown here is derived from an EMBL/GenBank/DDBJ whole genome shotgun (WGS) entry which is preliminary data.</text>
</comment>
<dbReference type="GO" id="GO:0061504">
    <property type="term" value="P:cyclic threonylcarbamoyladenosine biosynthetic process"/>
    <property type="evidence" value="ECO:0007669"/>
    <property type="project" value="TreeGrafter"/>
</dbReference>
<dbReference type="GO" id="GO:0008641">
    <property type="term" value="F:ubiquitin-like modifier activating enzyme activity"/>
    <property type="evidence" value="ECO:0007669"/>
    <property type="project" value="InterPro"/>
</dbReference>
<name>A0A9D2NAZ3_9FIRM</name>